<name>A0AB39RDL2_9ACTN</name>
<organism evidence="2">
    <name type="scientific">Streptomyces sp. R41</name>
    <dbReference type="NCBI Taxonomy" id="3238632"/>
    <lineage>
        <taxon>Bacteria</taxon>
        <taxon>Bacillati</taxon>
        <taxon>Actinomycetota</taxon>
        <taxon>Actinomycetes</taxon>
        <taxon>Kitasatosporales</taxon>
        <taxon>Streptomycetaceae</taxon>
        <taxon>Streptomyces</taxon>
    </lineage>
</organism>
<evidence type="ECO:0000256" key="1">
    <source>
        <dbReference type="SAM" id="MobiDB-lite"/>
    </source>
</evidence>
<accession>A0AB39RDL2</accession>
<dbReference type="EMBL" id="CP163443">
    <property type="protein sequence ID" value="XDQ51034.1"/>
    <property type="molecule type" value="Genomic_DNA"/>
</dbReference>
<evidence type="ECO:0000313" key="2">
    <source>
        <dbReference type="EMBL" id="XDQ51034.1"/>
    </source>
</evidence>
<proteinExistence type="predicted"/>
<gene>
    <name evidence="2" type="ORF">AB5J53_04760</name>
</gene>
<dbReference type="AlphaFoldDB" id="A0AB39RDL2"/>
<protein>
    <recommendedName>
        <fullName evidence="3">Transposase</fullName>
    </recommendedName>
</protein>
<feature type="region of interest" description="Disordered" evidence="1">
    <location>
        <begin position="9"/>
        <end position="28"/>
    </location>
</feature>
<dbReference type="RefSeq" id="WP_369244379.1">
    <property type="nucleotide sequence ID" value="NZ_CP163443.1"/>
</dbReference>
<sequence>MTVQIWHRLHAKTQQHDGHGSRGPRPIVPGTLVRLTVDRLPGRSRAPKILWLW</sequence>
<reference evidence="2" key="1">
    <citation type="submission" date="2024-07" db="EMBL/GenBank/DDBJ databases">
        <authorList>
            <person name="Yu S.T."/>
        </authorList>
    </citation>
    <scope>NUCLEOTIDE SEQUENCE</scope>
    <source>
        <strain evidence="2">R41</strain>
    </source>
</reference>
<evidence type="ECO:0008006" key="3">
    <source>
        <dbReference type="Google" id="ProtNLM"/>
    </source>
</evidence>